<organism evidence="1 2">
    <name type="scientific">Melia azedarach</name>
    <name type="common">Chinaberry tree</name>
    <dbReference type="NCBI Taxonomy" id="155640"/>
    <lineage>
        <taxon>Eukaryota</taxon>
        <taxon>Viridiplantae</taxon>
        <taxon>Streptophyta</taxon>
        <taxon>Embryophyta</taxon>
        <taxon>Tracheophyta</taxon>
        <taxon>Spermatophyta</taxon>
        <taxon>Magnoliopsida</taxon>
        <taxon>eudicotyledons</taxon>
        <taxon>Gunneridae</taxon>
        <taxon>Pentapetalae</taxon>
        <taxon>rosids</taxon>
        <taxon>malvids</taxon>
        <taxon>Sapindales</taxon>
        <taxon>Meliaceae</taxon>
        <taxon>Melia</taxon>
    </lineage>
</organism>
<dbReference type="Proteomes" id="UP001164539">
    <property type="component" value="Chromosome 3"/>
</dbReference>
<sequence>MEEVSRHHTYSEEVKATSSGKKDDIYSEEVKEIRAHKSSEGVMVKSTTSSEKKGDADSEMSSLFEKAMGGRWNEVVEAYTKNPKLGEAKLTKSEDTALHIAVTYGKADIVRKLVESMGNDASNILKVKNDKGNAALHLAAAVGNVEICSCMASKDPHLIAARNNEGETPLFLAAFNGKKEAFLCLHKLAKDNSSIRKSKGGDTILHAAIGGEYFNLAYQIILLYPDIVHWVNVNGVTPLHILASKPDSFKSSSRLRFFERIIYHCLYVEPEEDQGLPKLESTGLRYPENYETCIRFLNLIKTPIRQLTMTKCKADDEEDPRQKGDAVICASSSAKESESKHQSLYPPNYVTCRMFFGWIFSILLVILGLGTASIDDLKRKKEKHILANKIMKKLLDGASATYAYTAPDSGGFKRKDSEDFSPFQEAFSEIKSSLLNVATLQTGSTNASADSSTANQNRNVNDIELPQIPDSKESNTSQKNLVHPISDEKEAQQSESKETSILIAAKMGVVEMVDKILDKFPVALEDVDCNNKNAALLAVENRQTHVYILLREKYLRDNVLRQAGQ</sequence>
<evidence type="ECO:0000313" key="1">
    <source>
        <dbReference type="EMBL" id="KAJ4723011.1"/>
    </source>
</evidence>
<proteinExistence type="predicted"/>
<reference evidence="1 2" key="1">
    <citation type="journal article" date="2023" name="Science">
        <title>Complex scaffold remodeling in plant triterpene biosynthesis.</title>
        <authorList>
            <person name="De La Pena R."/>
            <person name="Hodgson H."/>
            <person name="Liu J.C."/>
            <person name="Stephenson M.J."/>
            <person name="Martin A.C."/>
            <person name="Owen C."/>
            <person name="Harkess A."/>
            <person name="Leebens-Mack J."/>
            <person name="Jimenez L.E."/>
            <person name="Osbourn A."/>
            <person name="Sattely E.S."/>
        </authorList>
    </citation>
    <scope>NUCLEOTIDE SEQUENCE [LARGE SCALE GENOMIC DNA]</scope>
    <source>
        <strain evidence="2">cv. JPN11</strain>
        <tissue evidence="1">Leaf</tissue>
    </source>
</reference>
<protein>
    <submittedName>
        <fullName evidence="1">Ankyrin repeat-containing protein</fullName>
    </submittedName>
</protein>
<comment type="caution">
    <text evidence="1">The sequence shown here is derived from an EMBL/GenBank/DDBJ whole genome shotgun (WGS) entry which is preliminary data.</text>
</comment>
<keyword evidence="2" id="KW-1185">Reference proteome</keyword>
<accession>A0ACC1YHP9</accession>
<dbReference type="EMBL" id="CM051396">
    <property type="protein sequence ID" value="KAJ4723011.1"/>
    <property type="molecule type" value="Genomic_DNA"/>
</dbReference>
<gene>
    <name evidence="1" type="ORF">OWV82_006430</name>
</gene>
<evidence type="ECO:0000313" key="2">
    <source>
        <dbReference type="Proteomes" id="UP001164539"/>
    </source>
</evidence>
<name>A0ACC1YHP9_MELAZ</name>